<organism evidence="1 2">
    <name type="scientific">Streptomyces pharetrae CZA14</name>
    <dbReference type="NCBI Taxonomy" id="1144883"/>
    <lineage>
        <taxon>Bacteria</taxon>
        <taxon>Bacillati</taxon>
        <taxon>Actinomycetota</taxon>
        <taxon>Actinomycetes</taxon>
        <taxon>Kitasatosporales</taxon>
        <taxon>Streptomycetaceae</taxon>
        <taxon>Streptomyces</taxon>
    </lineage>
</organism>
<dbReference type="EMBL" id="MRYD01000233">
    <property type="protein sequence ID" value="OSZ56993.1"/>
    <property type="molecule type" value="Genomic_DNA"/>
</dbReference>
<reference evidence="1 2" key="1">
    <citation type="submission" date="2016-12" db="EMBL/GenBank/DDBJ databases">
        <title>Genome Mining:The Detection of Biosynthetic Gene Clusters to Aid in the Expression of Curamycin A produced by Streptomyces sp. strain CZA14.</title>
        <authorList>
            <person name="Durrell K.A."/>
            <person name="Kirby B.M."/>
            <person name="Khan W."/>
            <person name="Mthethwa T."/>
            <person name="Le Roes-Hill M."/>
        </authorList>
    </citation>
    <scope>NUCLEOTIDE SEQUENCE [LARGE SCALE GENOMIC DNA]</scope>
    <source>
        <strain evidence="1 2">CZA14</strain>
    </source>
</reference>
<dbReference type="RefSeq" id="WP_086172345.1">
    <property type="nucleotide sequence ID" value="NZ_MRYD01000233.1"/>
</dbReference>
<proteinExistence type="predicted"/>
<sequence>MEPQKSMPVGGLRTDEDAYRDAFRRFLAGSDEKDATHAYLDQVVRGLPARRVLIDVGPADGTTTRHLSPSFERTVCVEPSEPMRRALARTCPGARVLPDPVLQARPGVRADLVLLSHVLYYIPRSEWVVTMRHIIDWLQPGGTALVLLQDPDNACMRMVRHFTGVRFDLEELRSELATDPAGPVGGMRLDTVPARYRTVHLEEAVSTAEFHLSVPADRTERPHPARHAVQEYVQRHFRTPAGVYTIPHDQEVLRIERSVPR</sequence>
<dbReference type="Gene3D" id="3.40.50.150">
    <property type="entry name" value="Vaccinia Virus protein VP39"/>
    <property type="match status" value="1"/>
</dbReference>
<protein>
    <recommendedName>
        <fullName evidence="3">SAM-dependent methyltransferase</fullName>
    </recommendedName>
</protein>
<dbReference type="Pfam" id="PF13489">
    <property type="entry name" value="Methyltransf_23"/>
    <property type="match status" value="1"/>
</dbReference>
<name>A0ABX3YBA9_9ACTN</name>
<evidence type="ECO:0000313" key="2">
    <source>
        <dbReference type="Proteomes" id="UP000194266"/>
    </source>
</evidence>
<accession>A0ABX3YBA9</accession>
<dbReference type="InterPro" id="IPR029063">
    <property type="entry name" value="SAM-dependent_MTases_sf"/>
</dbReference>
<comment type="caution">
    <text evidence="1">The sequence shown here is derived from an EMBL/GenBank/DDBJ whole genome shotgun (WGS) entry which is preliminary data.</text>
</comment>
<evidence type="ECO:0000313" key="1">
    <source>
        <dbReference type="EMBL" id="OSZ56993.1"/>
    </source>
</evidence>
<gene>
    <name evidence="1" type="ORF">OQI_29755</name>
</gene>
<evidence type="ECO:0008006" key="3">
    <source>
        <dbReference type="Google" id="ProtNLM"/>
    </source>
</evidence>
<keyword evidence="2" id="KW-1185">Reference proteome</keyword>
<dbReference type="Proteomes" id="UP000194266">
    <property type="component" value="Unassembled WGS sequence"/>
</dbReference>
<dbReference type="SUPFAM" id="SSF53335">
    <property type="entry name" value="S-adenosyl-L-methionine-dependent methyltransferases"/>
    <property type="match status" value="1"/>
</dbReference>